<keyword evidence="2" id="KW-1185">Reference proteome</keyword>
<name>A0ABT8GIF0_9MICO</name>
<dbReference type="PANTHER" id="PTHR38479:SF2">
    <property type="entry name" value="WINGED HELIX DNA-BINDING DOMAIN-CONTAINING PROTEIN"/>
    <property type="match status" value="1"/>
</dbReference>
<reference evidence="1" key="1">
    <citation type="submission" date="2023-06" db="EMBL/GenBank/DDBJ databases">
        <title>Egi l300058.</title>
        <authorList>
            <person name="Gao L."/>
            <person name="Fang B.-Z."/>
            <person name="Li W.-J."/>
        </authorList>
    </citation>
    <scope>NUCLEOTIDE SEQUENCE</scope>
    <source>
        <strain evidence="1">EGI L300058</strain>
    </source>
</reference>
<dbReference type="PANTHER" id="PTHR38479">
    <property type="entry name" value="LMO0824 PROTEIN"/>
    <property type="match status" value="1"/>
</dbReference>
<comment type="caution">
    <text evidence="1">The sequence shown here is derived from an EMBL/GenBank/DDBJ whole genome shotgun (WGS) entry which is preliminary data.</text>
</comment>
<sequence length="365" mass="39171">MTITREQALSWRLGRHFLTTPAESAVAVVDRLGAVPAISGDPDLAIRARLGSSEPGVAALARREGELMLTYAYRGATHLMTPRTAGVAMALRASSRMWERASWVSYYGLEPADWPDLRAAVREALAAGPLSRDEIATEVTRIARFSHLRPAFMKPDDAFLKPFAWQGDMCFGPGRDGVVTYQRPDALAGWEGLPPLEVAGPAAVMAYLGAYGPAHVSRLHYWLGEGLGAAKRSIAAWVAGLDAELVTVEVDGEPMLCAGEHVGELRSHHGDTSVVLLPGYDQWVLGPGTADPVVVPPERRQAVTRGASVVLHSGRVAGTWRAERDSLAVVWFPEAGDIPRAELGAATRRLGSLLGRDFAVDLDAS</sequence>
<dbReference type="EMBL" id="JAUHQA010000001">
    <property type="protein sequence ID" value="MDN4481195.1"/>
    <property type="molecule type" value="Genomic_DNA"/>
</dbReference>
<gene>
    <name evidence="1" type="ORF">QQX02_09695</name>
</gene>
<dbReference type="InterPro" id="IPR009351">
    <property type="entry name" value="AlkZ-like"/>
</dbReference>
<organism evidence="1 2">
    <name type="scientific">Demequina muriae</name>
    <dbReference type="NCBI Taxonomy" id="3051664"/>
    <lineage>
        <taxon>Bacteria</taxon>
        <taxon>Bacillati</taxon>
        <taxon>Actinomycetota</taxon>
        <taxon>Actinomycetes</taxon>
        <taxon>Micrococcales</taxon>
        <taxon>Demequinaceae</taxon>
        <taxon>Demequina</taxon>
    </lineage>
</organism>
<dbReference type="Pfam" id="PF06224">
    <property type="entry name" value="AlkZ-like"/>
    <property type="match status" value="1"/>
</dbReference>
<evidence type="ECO:0000313" key="1">
    <source>
        <dbReference type="EMBL" id="MDN4481195.1"/>
    </source>
</evidence>
<evidence type="ECO:0000313" key="2">
    <source>
        <dbReference type="Proteomes" id="UP001172708"/>
    </source>
</evidence>
<dbReference type="Proteomes" id="UP001172708">
    <property type="component" value="Unassembled WGS sequence"/>
</dbReference>
<protein>
    <submittedName>
        <fullName evidence="1">Crosslink repair DNA glycosylase YcaQ family protein</fullName>
    </submittedName>
</protein>
<accession>A0ABT8GIF0</accession>
<proteinExistence type="predicted"/>
<dbReference type="RefSeq" id="WP_301142733.1">
    <property type="nucleotide sequence ID" value="NZ_JAUHQA010000001.1"/>
</dbReference>